<proteinExistence type="predicted"/>
<protein>
    <submittedName>
        <fullName evidence="2">Uncharacterized protein</fullName>
    </submittedName>
</protein>
<feature type="transmembrane region" description="Helical" evidence="1">
    <location>
        <begin position="6"/>
        <end position="28"/>
    </location>
</feature>
<dbReference type="Proteomes" id="UP001596513">
    <property type="component" value="Unassembled WGS sequence"/>
</dbReference>
<evidence type="ECO:0000256" key="1">
    <source>
        <dbReference type="SAM" id="Phobius"/>
    </source>
</evidence>
<name>A0ABW2UCZ0_9BACT</name>
<keyword evidence="1" id="KW-0472">Membrane</keyword>
<feature type="transmembrane region" description="Helical" evidence="1">
    <location>
        <begin position="126"/>
        <end position="147"/>
    </location>
</feature>
<sequence>MPFASFTTYVVFSVLTAALAGMIGLWAVRALYDLFYVRPGRVYAALWVAYGGLVLLYAVFYLHPAGILPFVLLLVLPLVEQLRLTGRALRQRQRGAGIVASGFAAGLLVTLAYAGVVVLLPEEFVLRQLLTACSFALPALGISLHLAREFALDAQLLQVKLGEVEQLSAQTLAQEQEKQALLAAQNETLETQVAERTGELQRS</sequence>
<evidence type="ECO:0000313" key="2">
    <source>
        <dbReference type="EMBL" id="MFC7671360.1"/>
    </source>
</evidence>
<accession>A0ABW2UCZ0</accession>
<reference evidence="3" key="1">
    <citation type="journal article" date="2019" name="Int. J. Syst. Evol. Microbiol.">
        <title>The Global Catalogue of Microorganisms (GCM) 10K type strain sequencing project: providing services to taxonomists for standard genome sequencing and annotation.</title>
        <authorList>
            <consortium name="The Broad Institute Genomics Platform"/>
            <consortium name="The Broad Institute Genome Sequencing Center for Infectious Disease"/>
            <person name="Wu L."/>
            <person name="Ma J."/>
        </authorList>
    </citation>
    <scope>NUCLEOTIDE SEQUENCE [LARGE SCALE GENOMIC DNA]</scope>
    <source>
        <strain evidence="3">JCM 19635</strain>
    </source>
</reference>
<keyword evidence="1" id="KW-0812">Transmembrane</keyword>
<comment type="caution">
    <text evidence="2">The sequence shown here is derived from an EMBL/GenBank/DDBJ whole genome shotgun (WGS) entry which is preliminary data.</text>
</comment>
<keyword evidence="3" id="KW-1185">Reference proteome</keyword>
<feature type="transmembrane region" description="Helical" evidence="1">
    <location>
        <begin position="40"/>
        <end position="60"/>
    </location>
</feature>
<dbReference type="RefSeq" id="WP_380207438.1">
    <property type="nucleotide sequence ID" value="NZ_JBHTEK010000007.1"/>
</dbReference>
<organism evidence="2 3">
    <name type="scientific">Hymenobacter humi</name>
    <dbReference type="NCBI Taxonomy" id="1411620"/>
    <lineage>
        <taxon>Bacteria</taxon>
        <taxon>Pseudomonadati</taxon>
        <taxon>Bacteroidota</taxon>
        <taxon>Cytophagia</taxon>
        <taxon>Cytophagales</taxon>
        <taxon>Hymenobacteraceae</taxon>
        <taxon>Hymenobacter</taxon>
    </lineage>
</organism>
<gene>
    <name evidence="2" type="ORF">ACFQT0_31100</name>
</gene>
<feature type="transmembrane region" description="Helical" evidence="1">
    <location>
        <begin position="66"/>
        <end position="84"/>
    </location>
</feature>
<feature type="transmembrane region" description="Helical" evidence="1">
    <location>
        <begin position="96"/>
        <end position="120"/>
    </location>
</feature>
<evidence type="ECO:0000313" key="3">
    <source>
        <dbReference type="Proteomes" id="UP001596513"/>
    </source>
</evidence>
<keyword evidence="1" id="KW-1133">Transmembrane helix</keyword>
<dbReference type="EMBL" id="JBHTEK010000007">
    <property type="protein sequence ID" value="MFC7671360.1"/>
    <property type="molecule type" value="Genomic_DNA"/>
</dbReference>